<dbReference type="Pfam" id="PF04472">
    <property type="entry name" value="SepF"/>
    <property type="match status" value="1"/>
</dbReference>
<gene>
    <name evidence="5" type="primary">sepF</name>
    <name evidence="6" type="ORF">C5Q98_03630</name>
</gene>
<keyword evidence="3 5" id="KW-0131">Cell cycle</keyword>
<dbReference type="RefSeq" id="WP_106012353.1">
    <property type="nucleotide sequence ID" value="NZ_CP027226.1"/>
</dbReference>
<evidence type="ECO:0000313" key="7">
    <source>
        <dbReference type="Proteomes" id="UP000237947"/>
    </source>
</evidence>
<protein>
    <recommendedName>
        <fullName evidence="5">Cell division protein SepF</fullName>
    </recommendedName>
</protein>
<evidence type="ECO:0000256" key="3">
    <source>
        <dbReference type="ARBA" id="ARBA00023306"/>
    </source>
</evidence>
<comment type="subcellular location">
    <subcellularLocation>
        <location evidence="5">Cytoplasm</location>
    </subcellularLocation>
    <text evidence="5">Localizes to the division site, in a FtsZ-dependent manner.</text>
</comment>
<comment type="similarity">
    <text evidence="5">Belongs to the SepF family.</text>
</comment>
<dbReference type="Gene3D" id="3.30.110.150">
    <property type="entry name" value="SepF-like protein"/>
    <property type="match status" value="1"/>
</dbReference>
<keyword evidence="5" id="KW-0963">Cytoplasm</keyword>
<reference evidence="7" key="1">
    <citation type="submission" date="2018-02" db="EMBL/GenBank/DDBJ databases">
        <authorList>
            <person name="Holder M.E."/>
            <person name="Ajami N.J."/>
            <person name="Petrosino J.F."/>
        </authorList>
    </citation>
    <scope>NUCLEOTIDE SEQUENCE [LARGE SCALE GENOMIC DNA]</scope>
    <source>
        <strain evidence="7">CCUG 47711</strain>
    </source>
</reference>
<dbReference type="InterPro" id="IPR007561">
    <property type="entry name" value="Cell_div_SepF/SepF-rel"/>
</dbReference>
<keyword evidence="2 5" id="KW-0717">Septation</keyword>
<evidence type="ECO:0000256" key="1">
    <source>
        <dbReference type="ARBA" id="ARBA00022618"/>
    </source>
</evidence>
<comment type="function">
    <text evidence="4 5">Cell division protein that is part of the divisome complex and is recruited early to the Z-ring. Probably stimulates Z-ring formation, perhaps through the cross-linking of FtsZ protofilaments. Its function overlaps with FtsA.</text>
</comment>
<keyword evidence="7" id="KW-1185">Reference proteome</keyword>
<evidence type="ECO:0000313" key="6">
    <source>
        <dbReference type="EMBL" id="AVM42370.1"/>
    </source>
</evidence>
<accession>A0A2S0KMW4</accession>
<dbReference type="KEGG" id="fsa:C5Q98_03630"/>
<dbReference type="HAMAP" id="MF_01197">
    <property type="entry name" value="SepF"/>
    <property type="match status" value="1"/>
</dbReference>
<comment type="subunit">
    <text evidence="5">Homodimer. Interacts with FtsZ.</text>
</comment>
<evidence type="ECO:0000256" key="5">
    <source>
        <dbReference type="HAMAP-Rule" id="MF_01197"/>
    </source>
</evidence>
<dbReference type="EMBL" id="CP027226">
    <property type="protein sequence ID" value="AVM42370.1"/>
    <property type="molecule type" value="Genomic_DNA"/>
</dbReference>
<organism evidence="6 7">
    <name type="scientific">Fastidiosipila sanguinis</name>
    <dbReference type="NCBI Taxonomy" id="236753"/>
    <lineage>
        <taxon>Bacteria</taxon>
        <taxon>Bacillati</taxon>
        <taxon>Bacillota</taxon>
        <taxon>Clostridia</taxon>
        <taxon>Eubacteriales</taxon>
        <taxon>Oscillospiraceae</taxon>
        <taxon>Fastidiosipila</taxon>
    </lineage>
</organism>
<dbReference type="AlphaFoldDB" id="A0A2S0KMW4"/>
<dbReference type="PANTHER" id="PTHR35798:SF1">
    <property type="entry name" value="CELL DIVISION PROTEIN SEPF"/>
    <property type="match status" value="1"/>
</dbReference>
<sequence length="224" mass="25532">MGIFKNSIESIKDLFSNYEDEDYVSNLIVEDDEYFEYDDESDDYDYITNNQFEYDEPSRTKNAYMDELNINTSSNDMYSMKIFTEPASEIINSRKNDFNKENRKEASAMNNQEPRLVNFKDVNSQKMLVIRPNSLEEGQEVAAQIRAGKICVVNFEDTDSRLAQRIIDFLTGAAYSLGGTVSPISSLIFVVAPLNVAVSEGSGDSSRYDENRDYSDLRRVVNGL</sequence>
<evidence type="ECO:0000256" key="4">
    <source>
        <dbReference type="ARBA" id="ARBA00044936"/>
    </source>
</evidence>
<dbReference type="GO" id="GO:0000917">
    <property type="term" value="P:division septum assembly"/>
    <property type="evidence" value="ECO:0007669"/>
    <property type="project" value="UniProtKB-KW"/>
</dbReference>
<keyword evidence="1 5" id="KW-0132">Cell division</keyword>
<dbReference type="GO" id="GO:0005737">
    <property type="term" value="C:cytoplasm"/>
    <property type="evidence" value="ECO:0007669"/>
    <property type="project" value="UniProtKB-SubCell"/>
</dbReference>
<name>A0A2S0KMW4_9FIRM</name>
<dbReference type="InterPro" id="IPR038594">
    <property type="entry name" value="SepF-like_sf"/>
</dbReference>
<evidence type="ECO:0000256" key="2">
    <source>
        <dbReference type="ARBA" id="ARBA00023210"/>
    </source>
</evidence>
<dbReference type="OrthoDB" id="9815206at2"/>
<dbReference type="GO" id="GO:0043093">
    <property type="term" value="P:FtsZ-dependent cytokinesis"/>
    <property type="evidence" value="ECO:0007669"/>
    <property type="project" value="UniProtKB-UniRule"/>
</dbReference>
<dbReference type="PANTHER" id="PTHR35798">
    <property type="entry name" value="CELL DIVISION PROTEIN SEPF"/>
    <property type="match status" value="1"/>
</dbReference>
<proteinExistence type="inferred from homology"/>
<dbReference type="InterPro" id="IPR023052">
    <property type="entry name" value="Cell_div_SepF"/>
</dbReference>
<dbReference type="Proteomes" id="UP000237947">
    <property type="component" value="Chromosome"/>
</dbReference>